<gene>
    <name evidence="7" type="ORF">Rin_00019370</name>
</gene>
<keyword evidence="8" id="KW-1185">Reference proteome</keyword>
<dbReference type="OrthoDB" id="223957at2"/>
<dbReference type="GO" id="GO:0004222">
    <property type="term" value="F:metalloendopeptidase activity"/>
    <property type="evidence" value="ECO:0007669"/>
    <property type="project" value="InterPro"/>
</dbReference>
<evidence type="ECO:0000256" key="5">
    <source>
        <dbReference type="SAM" id="MobiDB-lite"/>
    </source>
</evidence>
<evidence type="ECO:0000313" key="8">
    <source>
        <dbReference type="Proteomes" id="UP000004116"/>
    </source>
</evidence>
<evidence type="ECO:0000256" key="3">
    <source>
        <dbReference type="ARBA" id="ARBA00022801"/>
    </source>
</evidence>
<evidence type="ECO:0000256" key="4">
    <source>
        <dbReference type="ARBA" id="ARBA00022833"/>
    </source>
</evidence>
<dbReference type="EMBL" id="AGCA01000450">
    <property type="protein sequence ID" value="EGY28140.1"/>
    <property type="molecule type" value="Genomic_DNA"/>
</dbReference>
<evidence type="ECO:0000256" key="2">
    <source>
        <dbReference type="ARBA" id="ARBA00022723"/>
    </source>
</evidence>
<accession>G2H1J4</accession>
<name>G2H1J4_9ENTR</name>
<dbReference type="SMART" id="SM00235">
    <property type="entry name" value="ZnMc"/>
    <property type="match status" value="1"/>
</dbReference>
<dbReference type="Pfam" id="PF00413">
    <property type="entry name" value="Peptidase_M10"/>
    <property type="match status" value="1"/>
</dbReference>
<evidence type="ECO:0000256" key="1">
    <source>
        <dbReference type="ARBA" id="ARBA00022670"/>
    </source>
</evidence>
<protein>
    <submittedName>
        <fullName evidence="7">Membrane protein involved in colicin uptake</fullName>
    </submittedName>
</protein>
<feature type="domain" description="Peptidase metallopeptidase" evidence="6">
    <location>
        <begin position="25"/>
        <end position="175"/>
    </location>
</feature>
<dbReference type="InterPro" id="IPR034033">
    <property type="entry name" value="Serralysin-like"/>
</dbReference>
<dbReference type="InterPro" id="IPR024079">
    <property type="entry name" value="MetalloPept_cat_dom_sf"/>
</dbReference>
<dbReference type="AlphaFoldDB" id="G2H1J4"/>
<keyword evidence="2" id="KW-0479">Metal-binding</keyword>
<keyword evidence="3" id="KW-0378">Hydrolase</keyword>
<evidence type="ECO:0000313" key="7">
    <source>
        <dbReference type="EMBL" id="EGY28140.1"/>
    </source>
</evidence>
<dbReference type="GO" id="GO:0008270">
    <property type="term" value="F:zinc ion binding"/>
    <property type="evidence" value="ECO:0007669"/>
    <property type="project" value="InterPro"/>
</dbReference>
<dbReference type="GO" id="GO:0006508">
    <property type="term" value="P:proteolysis"/>
    <property type="evidence" value="ECO:0007669"/>
    <property type="project" value="UniProtKB-KW"/>
</dbReference>
<keyword evidence="4" id="KW-0862">Zinc</keyword>
<keyword evidence="1" id="KW-0645">Protease</keyword>
<dbReference type="InterPro" id="IPR001818">
    <property type="entry name" value="Pept_M10_metallopeptidase"/>
</dbReference>
<evidence type="ECO:0000259" key="6">
    <source>
        <dbReference type="SMART" id="SM00235"/>
    </source>
</evidence>
<proteinExistence type="predicted"/>
<feature type="region of interest" description="Disordered" evidence="5">
    <location>
        <begin position="261"/>
        <end position="315"/>
    </location>
</feature>
<reference evidence="7 8" key="1">
    <citation type="journal article" date="2012" name="Genome Res.">
        <title>Genomic basis of endosymbiont-conferred protection against an insect parasitoid.</title>
        <authorList>
            <person name="Hansen A.K."/>
            <person name="Vorburger C."/>
            <person name="Moran N.A."/>
        </authorList>
    </citation>
    <scope>NUCLEOTIDE SEQUENCE [LARGE SCALE GENOMIC DNA]</scope>
    <source>
        <strain evidence="8">R5.15</strain>
    </source>
</reference>
<sequence>MNHVDSLAKELKEGVQWKKSFGQERELTFKYLTPNYHDSAYYDNDQYYTNLSQFTVQQREITQSILDEIADLTGLKFRLVGSNEESNLTFGNYNSTTSSIAGYAFYPNAYESSAIWINTHFLSNFKKIVTHEIGHALGLKHTEDLANPNSVMSYDDNIDELQAADILALRQLYEHDSDPIAEERIQRRLQEKEQIRIREQQAQELRQAKEIEQRQQTIERSRQEFMREQQAREQAWRQQQEREVQQMQQIERKQKEELQKRQELAQKQEQERIHRRRQEEERIRELDKEREEEDARMEREHHEESLRRQKQQQQIEQEYAEELTRRQKQDEQRRLQEVEQVEKEQLSETGQIQRENESVLAVKITNDHAFYKLICEKASHYDYSVKQFNLLYFNISEVMIKKPFTIKEINDYCQQNNIPLFSSDELLSLVPKKERPNNEYTANRGGAPQHDYLSGSVDINACYIEKNAVPQESQQDYIIDADVYYKFIYKKLCNSEYTYSQYNILYERISEELIHTRFSIDEVMAKYAECGITPPHTRRN</sequence>
<organism evidence="7 8">
    <name type="scientific">Candidatus Regiella insecticola 5.15</name>
    <dbReference type="NCBI Taxonomy" id="1005043"/>
    <lineage>
        <taxon>Bacteria</taxon>
        <taxon>Pseudomonadati</taxon>
        <taxon>Pseudomonadota</taxon>
        <taxon>Gammaproteobacteria</taxon>
        <taxon>Enterobacterales</taxon>
        <taxon>Enterobacteriaceae</taxon>
        <taxon>aphid secondary symbionts</taxon>
        <taxon>Candidatus Regiella</taxon>
    </lineage>
</organism>
<dbReference type="SUPFAM" id="SSF55486">
    <property type="entry name" value="Metalloproteases ('zincins'), catalytic domain"/>
    <property type="match status" value="1"/>
</dbReference>
<feature type="compositionally biased region" description="Basic and acidic residues" evidence="5">
    <location>
        <begin position="296"/>
        <end position="307"/>
    </location>
</feature>
<dbReference type="Gene3D" id="3.40.390.10">
    <property type="entry name" value="Collagenase (Catalytic Domain)"/>
    <property type="match status" value="1"/>
</dbReference>
<dbReference type="RefSeq" id="WP_006707573.1">
    <property type="nucleotide sequence ID" value="NZ_AGCA01000450.1"/>
</dbReference>
<dbReference type="InterPro" id="IPR006026">
    <property type="entry name" value="Peptidase_Metallo"/>
</dbReference>
<feature type="compositionally biased region" description="Basic and acidic residues" evidence="5">
    <location>
        <begin position="261"/>
        <end position="289"/>
    </location>
</feature>
<dbReference type="Proteomes" id="UP000004116">
    <property type="component" value="Unassembled WGS sequence"/>
</dbReference>
<dbReference type="GO" id="GO:0031012">
    <property type="term" value="C:extracellular matrix"/>
    <property type="evidence" value="ECO:0007669"/>
    <property type="project" value="InterPro"/>
</dbReference>
<dbReference type="PATRIC" id="fig|1005043.3.peg.1789"/>
<comment type="caution">
    <text evidence="7">The sequence shown here is derived from an EMBL/GenBank/DDBJ whole genome shotgun (WGS) entry which is preliminary data.</text>
</comment>
<dbReference type="CDD" id="cd04277">
    <property type="entry name" value="ZnMc_serralysin_like"/>
    <property type="match status" value="1"/>
</dbReference>